<sequence length="816" mass="92407">MQYCQLSEKNGGLVVWRSGSTIVLYRGANYEYPYFSTENNTTNDTSRFPSPSNIAAHSSLVRGVGSPNIVRFQLPGEAQLAEEADGLLDGLGPRFTDWWGYDPLPIDADLLPAIVPGYHRPLRLLPYGVKPKLTDDEMTTLRRLGRPLPCHFALGRNRNLQGLAASIVKLWENRLTGGTLLSRDREFIAFYRGKDFLPLAVSTAIEERRKHGVHKLKQFTGPNLSPNLVPLDELRSKETASVNGLRGEIDLKKMKLVTFIVHFSLLYKALEKKANAEKLLEELEKAADPGKPELDKEGITEEERYMLKKVGLRMKPYVPMGRRGVFDGTVENMHLHWKYRELVKIISGNRCIDDIYAAARTLEAESGGVLVAVERVNRDYAIIIYRGKNYQRPAALRPRTLLNKKEAMKRSIEAQRRESLKLHVLRLIKNIDQLKLQLVKDDNKMEVEQSSEYKRPSADFEVCDHFGLSENTHDQDNVGLTESFYNQKVMEENTNDSTPMHSNFNLNATSDNKEFNRSNRMTNTAFQKNESLETELECLSEPNLKETQLFTLVDHDHSKFDYKSSKSKDGMTHSATNEISGKNLLDSSIVVDGNKLESTVLKDEVNKGSDVKAPLRVLSLSNRDRLVLRKQALKMKNRPVLAIANVIRVLGRYTRWNDEVQEDFREKRYRKSLRCIPSNNKWLGTWGMEKNIKCIKGSEDSWRSNIITGVAKALKTHFQKNTLAIVNIKGRAKGTSTQEVIFKLEQATGAVLVSQEPSKVILYRGWGEGEVPLVGINDKIKSKTFRGSEGTALKAVSPQLMEAIRLECGLESILDE</sequence>
<dbReference type="OrthoDB" id="551352at2759"/>
<keyword evidence="5" id="KW-0677">Repeat</keyword>
<evidence type="ECO:0000256" key="7">
    <source>
        <dbReference type="ARBA" id="ARBA00022946"/>
    </source>
</evidence>
<proteinExistence type="predicted"/>
<dbReference type="PANTHER" id="PTHR31846:SF20">
    <property type="entry name" value="CRM-DOMAIN CONTAINING FACTOR CFM2, CHLOROPLASTIC"/>
    <property type="match status" value="1"/>
</dbReference>
<dbReference type="PANTHER" id="PTHR31846">
    <property type="entry name" value="CRS1 / YHBY (CRM) DOMAIN-CONTAINING PROTEIN"/>
    <property type="match status" value="1"/>
</dbReference>
<evidence type="ECO:0000256" key="10">
    <source>
        <dbReference type="PROSITE-ProRule" id="PRU00626"/>
    </source>
</evidence>
<dbReference type="GO" id="GO:0009507">
    <property type="term" value="C:chloroplast"/>
    <property type="evidence" value="ECO:0007669"/>
    <property type="project" value="UniProtKB-SubCell"/>
</dbReference>
<dbReference type="InterPro" id="IPR045278">
    <property type="entry name" value="CRS1/CFM2/CFM3"/>
</dbReference>
<evidence type="ECO:0000256" key="8">
    <source>
        <dbReference type="ARBA" id="ARBA00023187"/>
    </source>
</evidence>
<dbReference type="PROSITE" id="PS51295">
    <property type="entry name" value="CRM"/>
    <property type="match status" value="2"/>
</dbReference>
<evidence type="ECO:0000256" key="2">
    <source>
        <dbReference type="ARBA" id="ARBA00022528"/>
    </source>
</evidence>
<dbReference type="GO" id="GO:0003729">
    <property type="term" value="F:mRNA binding"/>
    <property type="evidence" value="ECO:0007669"/>
    <property type="project" value="InterPro"/>
</dbReference>
<keyword evidence="6 10" id="KW-0694">RNA-binding</keyword>
<dbReference type="GO" id="GO:0006397">
    <property type="term" value="P:mRNA processing"/>
    <property type="evidence" value="ECO:0007669"/>
    <property type="project" value="UniProtKB-KW"/>
</dbReference>
<keyword evidence="13" id="KW-1185">Reference proteome</keyword>
<comment type="caution">
    <text evidence="12">The sequence shown here is derived from an EMBL/GenBank/DDBJ whole genome shotgun (WGS) entry which is preliminary data.</text>
</comment>
<dbReference type="GO" id="GO:0000373">
    <property type="term" value="P:Group II intron splicing"/>
    <property type="evidence" value="ECO:0007669"/>
    <property type="project" value="UniProtKB-ARBA"/>
</dbReference>
<keyword evidence="2" id="KW-0150">Chloroplast</keyword>
<name>A0A7J7N243_9MAGN</name>
<keyword evidence="4" id="KW-0507">mRNA processing</keyword>
<dbReference type="AlphaFoldDB" id="A0A7J7N243"/>
<keyword evidence="3" id="KW-0934">Plastid</keyword>
<dbReference type="GO" id="GO:1990904">
    <property type="term" value="C:ribonucleoprotein complex"/>
    <property type="evidence" value="ECO:0007669"/>
    <property type="project" value="UniProtKB-KW"/>
</dbReference>
<protein>
    <recommendedName>
        <fullName evidence="11">CRM domain-containing protein</fullName>
    </recommendedName>
</protein>
<evidence type="ECO:0000256" key="6">
    <source>
        <dbReference type="ARBA" id="ARBA00022884"/>
    </source>
</evidence>
<dbReference type="Gene3D" id="3.30.110.60">
    <property type="entry name" value="YhbY-like"/>
    <property type="match status" value="2"/>
</dbReference>
<dbReference type="SUPFAM" id="SSF75471">
    <property type="entry name" value="YhbY-like"/>
    <property type="match status" value="4"/>
</dbReference>
<keyword evidence="9" id="KW-0687">Ribonucleoprotein</keyword>
<dbReference type="InterPro" id="IPR035920">
    <property type="entry name" value="YhbY-like_sf"/>
</dbReference>
<evidence type="ECO:0000259" key="11">
    <source>
        <dbReference type="PROSITE" id="PS51295"/>
    </source>
</evidence>
<feature type="domain" description="CRM" evidence="11">
    <location>
        <begin position="297"/>
        <end position="397"/>
    </location>
</feature>
<evidence type="ECO:0000256" key="5">
    <source>
        <dbReference type="ARBA" id="ARBA00022737"/>
    </source>
</evidence>
<keyword evidence="7" id="KW-0809">Transit peptide</keyword>
<gene>
    <name evidence="12" type="ORF">GIB67_014671</name>
</gene>
<evidence type="ECO:0000256" key="3">
    <source>
        <dbReference type="ARBA" id="ARBA00022640"/>
    </source>
</evidence>
<evidence type="ECO:0000313" key="13">
    <source>
        <dbReference type="Proteomes" id="UP000541444"/>
    </source>
</evidence>
<accession>A0A7J7N243</accession>
<evidence type="ECO:0000256" key="9">
    <source>
        <dbReference type="ARBA" id="ARBA00023274"/>
    </source>
</evidence>
<keyword evidence="8" id="KW-0508">mRNA splicing</keyword>
<evidence type="ECO:0000313" key="12">
    <source>
        <dbReference type="EMBL" id="KAF6161225.1"/>
    </source>
</evidence>
<dbReference type="Pfam" id="PF01985">
    <property type="entry name" value="CRS1_YhbY"/>
    <property type="match status" value="2"/>
</dbReference>
<evidence type="ECO:0000256" key="4">
    <source>
        <dbReference type="ARBA" id="ARBA00022664"/>
    </source>
</evidence>
<comment type="subcellular location">
    <subcellularLocation>
        <location evidence="1">Plastid</location>
        <location evidence="1">Chloroplast</location>
    </subcellularLocation>
</comment>
<reference evidence="12 13" key="1">
    <citation type="journal article" date="2020" name="IScience">
        <title>Genome Sequencing of the Endangered Kingdonia uniflora (Circaeasteraceae, Ranunculales) Reveals Potential Mechanisms of Evolutionary Specialization.</title>
        <authorList>
            <person name="Sun Y."/>
            <person name="Deng T."/>
            <person name="Zhang A."/>
            <person name="Moore M.J."/>
            <person name="Landis J.B."/>
            <person name="Lin N."/>
            <person name="Zhang H."/>
            <person name="Zhang X."/>
            <person name="Huang J."/>
            <person name="Zhang X."/>
            <person name="Sun H."/>
            <person name="Wang H."/>
        </authorList>
    </citation>
    <scope>NUCLEOTIDE SEQUENCE [LARGE SCALE GENOMIC DNA]</scope>
    <source>
        <strain evidence="12">TB1705</strain>
        <tissue evidence="12">Leaf</tissue>
    </source>
</reference>
<dbReference type="InterPro" id="IPR001890">
    <property type="entry name" value="RNA-binding_CRM"/>
</dbReference>
<feature type="domain" description="CRM" evidence="11">
    <location>
        <begin position="673"/>
        <end position="775"/>
    </location>
</feature>
<organism evidence="12 13">
    <name type="scientific">Kingdonia uniflora</name>
    <dbReference type="NCBI Taxonomy" id="39325"/>
    <lineage>
        <taxon>Eukaryota</taxon>
        <taxon>Viridiplantae</taxon>
        <taxon>Streptophyta</taxon>
        <taxon>Embryophyta</taxon>
        <taxon>Tracheophyta</taxon>
        <taxon>Spermatophyta</taxon>
        <taxon>Magnoliopsida</taxon>
        <taxon>Ranunculales</taxon>
        <taxon>Circaeasteraceae</taxon>
        <taxon>Kingdonia</taxon>
    </lineage>
</organism>
<dbReference type="Proteomes" id="UP000541444">
    <property type="component" value="Unassembled WGS sequence"/>
</dbReference>
<dbReference type="SMART" id="SM01103">
    <property type="entry name" value="CRS1_YhbY"/>
    <property type="match status" value="2"/>
</dbReference>
<evidence type="ECO:0000256" key="1">
    <source>
        <dbReference type="ARBA" id="ARBA00004229"/>
    </source>
</evidence>
<dbReference type="EMBL" id="JACGCM010001136">
    <property type="protein sequence ID" value="KAF6161225.1"/>
    <property type="molecule type" value="Genomic_DNA"/>
</dbReference>